<feature type="transmembrane region" description="Helical" evidence="1">
    <location>
        <begin position="51"/>
        <end position="71"/>
    </location>
</feature>
<keyword evidence="1" id="KW-0472">Membrane</keyword>
<name>A0A934K0E6_9BACT</name>
<organism evidence="2 3">
    <name type="scientific">Candidatus Nephthysia bennettiae</name>
    <dbReference type="NCBI Taxonomy" id="3127016"/>
    <lineage>
        <taxon>Bacteria</taxon>
        <taxon>Bacillati</taxon>
        <taxon>Candidatus Dormiibacterota</taxon>
        <taxon>Candidatus Dormibacteria</taxon>
        <taxon>Candidatus Dormibacterales</taxon>
        <taxon>Candidatus Dormibacteraceae</taxon>
        <taxon>Candidatus Nephthysia</taxon>
    </lineage>
</organism>
<protein>
    <submittedName>
        <fullName evidence="2">Uncharacterized protein</fullName>
    </submittedName>
</protein>
<keyword evidence="3" id="KW-1185">Reference proteome</keyword>
<dbReference type="RefSeq" id="WP_338199838.1">
    <property type="nucleotide sequence ID" value="NZ_JAEKNR010000065.1"/>
</dbReference>
<dbReference type="AlphaFoldDB" id="A0A934K0E6"/>
<comment type="caution">
    <text evidence="2">The sequence shown here is derived from an EMBL/GenBank/DDBJ whole genome shotgun (WGS) entry which is preliminary data.</text>
</comment>
<evidence type="ECO:0000313" key="2">
    <source>
        <dbReference type="EMBL" id="MBJ7597534.1"/>
    </source>
</evidence>
<dbReference type="Proteomes" id="UP000612893">
    <property type="component" value="Unassembled WGS sequence"/>
</dbReference>
<keyword evidence="1" id="KW-0812">Transmembrane</keyword>
<reference evidence="2" key="1">
    <citation type="submission" date="2020-10" db="EMBL/GenBank/DDBJ databases">
        <title>Ca. Dormibacterota MAGs.</title>
        <authorList>
            <person name="Montgomery K."/>
        </authorList>
    </citation>
    <scope>NUCLEOTIDE SEQUENCE [LARGE SCALE GENOMIC DNA]</scope>
    <source>
        <strain evidence="2">SC8812_S17_10</strain>
    </source>
</reference>
<dbReference type="EMBL" id="JAEKNR010000065">
    <property type="protein sequence ID" value="MBJ7597534.1"/>
    <property type="molecule type" value="Genomic_DNA"/>
</dbReference>
<sequence length="284" mass="31126">MLPLLGHLRRGRHGIGIDQAEHQADTQQQAALLTLVQVAAQTLENVAGRGLAIWALDAGVIAATVAAWLALPPSGREPTLLWPLAPLLTAVAVSTIQVFRVVASEDDERIHEQYERLAHGHENLVELVKMLLHSARLRSLYLKAALEVLLLGALFTGLIFLYLEWVPAVFRIYDLSDTGQLMLPTTAVGGAVAVFLRAADEEGRRWARALDTLNRWVGPSWVLLATFIAWAEYAILIAALLPFARHETTVSIEDVRIGQTLSLPLVVRLENGFATGNLLHDRLG</sequence>
<gene>
    <name evidence="2" type="ORF">JF922_05550</name>
</gene>
<feature type="transmembrane region" description="Helical" evidence="1">
    <location>
        <begin position="220"/>
        <end position="244"/>
    </location>
</feature>
<feature type="transmembrane region" description="Helical" evidence="1">
    <location>
        <begin position="140"/>
        <end position="161"/>
    </location>
</feature>
<feature type="transmembrane region" description="Helical" evidence="1">
    <location>
        <begin position="83"/>
        <end position="103"/>
    </location>
</feature>
<proteinExistence type="predicted"/>
<evidence type="ECO:0000313" key="3">
    <source>
        <dbReference type="Proteomes" id="UP000612893"/>
    </source>
</evidence>
<evidence type="ECO:0000256" key="1">
    <source>
        <dbReference type="SAM" id="Phobius"/>
    </source>
</evidence>
<keyword evidence="1" id="KW-1133">Transmembrane helix</keyword>
<accession>A0A934K0E6</accession>
<feature type="transmembrane region" description="Helical" evidence="1">
    <location>
        <begin position="181"/>
        <end position="199"/>
    </location>
</feature>